<sequence>DICKKLKVSLMNSRGVIVAANSVACRGLDHLEEKVSALQYSPAEVISDIYIKELMSSILETTKDSVNSPIKQTFNFVLDKVSAGYQQSKNALSDSIHYVLLFASAKTGILIFLYYVYWPFFAEDDGSMGEQEPNVGASGPKPSLSWLGAVFGTICRRAFEKTAAQFQCSKRQGQGLVTQIPGMSPLVSSKQHEKCWIACLLNLPNTYFFLQSNVLPRLVSGLGQQLLKVYGRFPTGRKKDGSEECESGFMVLKTNVGDQMHSPTVLGCNNKKVPNHRSPRKSLTDYIQISSSSSSSYTRTVQNNRNAAPTTE</sequence>
<keyword evidence="4" id="KW-0472">Membrane</keyword>
<reference evidence="5" key="1">
    <citation type="submission" date="2025-08" db="UniProtKB">
        <authorList>
            <consortium name="Ensembl"/>
        </authorList>
    </citation>
    <scope>IDENTIFICATION</scope>
</reference>
<evidence type="ECO:0000256" key="1">
    <source>
        <dbReference type="ARBA" id="ARBA00004502"/>
    </source>
</evidence>
<dbReference type="Proteomes" id="UP000694700">
    <property type="component" value="Unplaced"/>
</dbReference>
<keyword evidence="4" id="KW-1133">Transmembrane helix</keyword>
<evidence type="ECO:0000256" key="2">
    <source>
        <dbReference type="ARBA" id="ARBA00006311"/>
    </source>
</evidence>
<name>A0A8C2AKP7_CYPCA</name>
<comment type="subcellular location">
    <subcellularLocation>
        <location evidence="1">Lipid droplet</location>
    </subcellularLocation>
</comment>
<dbReference type="AlphaFoldDB" id="A0A8C2AKP7"/>
<protein>
    <submittedName>
        <fullName evidence="5">Uncharacterized protein</fullName>
    </submittedName>
</protein>
<organism evidence="5 6">
    <name type="scientific">Cyprinus carpio</name>
    <name type="common">Common carp</name>
    <dbReference type="NCBI Taxonomy" id="7962"/>
    <lineage>
        <taxon>Eukaryota</taxon>
        <taxon>Metazoa</taxon>
        <taxon>Chordata</taxon>
        <taxon>Craniata</taxon>
        <taxon>Vertebrata</taxon>
        <taxon>Euteleostomi</taxon>
        <taxon>Actinopterygii</taxon>
        <taxon>Neopterygii</taxon>
        <taxon>Teleostei</taxon>
        <taxon>Ostariophysi</taxon>
        <taxon>Cypriniformes</taxon>
        <taxon>Cyprinidae</taxon>
        <taxon>Cyprininae</taxon>
        <taxon>Cyprinus</taxon>
    </lineage>
</organism>
<dbReference type="GO" id="GO:0006629">
    <property type="term" value="P:lipid metabolic process"/>
    <property type="evidence" value="ECO:0007669"/>
    <property type="project" value="InterPro"/>
</dbReference>
<evidence type="ECO:0000313" key="6">
    <source>
        <dbReference type="Proteomes" id="UP000694700"/>
    </source>
</evidence>
<evidence type="ECO:0000313" key="5">
    <source>
        <dbReference type="Ensembl" id="ENSCCRP00015106287.1"/>
    </source>
</evidence>
<dbReference type="GO" id="GO:0005811">
    <property type="term" value="C:lipid droplet"/>
    <property type="evidence" value="ECO:0007669"/>
    <property type="project" value="UniProtKB-SubCell"/>
</dbReference>
<dbReference type="Ensembl" id="ENSCCRT00015109677.1">
    <property type="protein sequence ID" value="ENSCCRP00015106287.1"/>
    <property type="gene ID" value="ENSCCRG00015042346.1"/>
</dbReference>
<dbReference type="Pfam" id="PF03036">
    <property type="entry name" value="Perilipin"/>
    <property type="match status" value="1"/>
</dbReference>
<dbReference type="InterPro" id="IPR042998">
    <property type="entry name" value="PLIN1"/>
</dbReference>
<dbReference type="PANTHER" id="PTHR47138">
    <property type="entry name" value="PERILIPIN-1"/>
    <property type="match status" value="1"/>
</dbReference>
<accession>A0A8C2AKP7</accession>
<evidence type="ECO:0000256" key="4">
    <source>
        <dbReference type="SAM" id="Phobius"/>
    </source>
</evidence>
<keyword evidence="3" id="KW-0551">Lipid droplet</keyword>
<proteinExistence type="inferred from homology"/>
<dbReference type="PANTHER" id="PTHR47138:SF1">
    <property type="entry name" value="PERILIPIN-1"/>
    <property type="match status" value="1"/>
</dbReference>
<comment type="similarity">
    <text evidence="2">Belongs to the perilipin family.</text>
</comment>
<feature type="transmembrane region" description="Helical" evidence="4">
    <location>
        <begin position="98"/>
        <end position="118"/>
    </location>
</feature>
<keyword evidence="4" id="KW-0812">Transmembrane</keyword>
<evidence type="ECO:0000256" key="3">
    <source>
        <dbReference type="ARBA" id="ARBA00022677"/>
    </source>
</evidence>
<dbReference type="InterPro" id="IPR004279">
    <property type="entry name" value="Perilipin"/>
</dbReference>